<keyword evidence="4" id="KW-1185">Reference proteome</keyword>
<feature type="compositionally biased region" description="Basic and acidic residues" evidence="1">
    <location>
        <begin position="349"/>
        <end position="374"/>
    </location>
</feature>
<feature type="region of interest" description="Disordered" evidence="1">
    <location>
        <begin position="822"/>
        <end position="842"/>
    </location>
</feature>
<name>A0ABD3UWV6_SINWO</name>
<dbReference type="Proteomes" id="UP001634394">
    <property type="component" value="Unassembled WGS sequence"/>
</dbReference>
<feature type="compositionally biased region" description="Basic and acidic residues" evidence="1">
    <location>
        <begin position="432"/>
        <end position="453"/>
    </location>
</feature>
<feature type="compositionally biased region" description="Polar residues" evidence="1">
    <location>
        <begin position="417"/>
        <end position="430"/>
    </location>
</feature>
<organism evidence="3 4">
    <name type="scientific">Sinanodonta woodiana</name>
    <name type="common">Chinese pond mussel</name>
    <name type="synonym">Anodonta woodiana</name>
    <dbReference type="NCBI Taxonomy" id="1069815"/>
    <lineage>
        <taxon>Eukaryota</taxon>
        <taxon>Metazoa</taxon>
        <taxon>Spiralia</taxon>
        <taxon>Lophotrochozoa</taxon>
        <taxon>Mollusca</taxon>
        <taxon>Bivalvia</taxon>
        <taxon>Autobranchia</taxon>
        <taxon>Heteroconchia</taxon>
        <taxon>Palaeoheterodonta</taxon>
        <taxon>Unionida</taxon>
        <taxon>Unionoidea</taxon>
        <taxon>Unionidae</taxon>
        <taxon>Unioninae</taxon>
        <taxon>Sinanodonta</taxon>
    </lineage>
</organism>
<proteinExistence type="predicted"/>
<feature type="region of interest" description="Disordered" evidence="1">
    <location>
        <begin position="655"/>
        <end position="789"/>
    </location>
</feature>
<keyword evidence="2" id="KW-1133">Transmembrane helix</keyword>
<evidence type="ECO:0000313" key="4">
    <source>
        <dbReference type="Proteomes" id="UP001634394"/>
    </source>
</evidence>
<feature type="region of interest" description="Disordered" evidence="1">
    <location>
        <begin position="417"/>
        <end position="582"/>
    </location>
</feature>
<feature type="compositionally biased region" description="Basic and acidic residues" evidence="1">
    <location>
        <begin position="503"/>
        <end position="532"/>
    </location>
</feature>
<protein>
    <recommendedName>
        <fullName evidence="5">CUB domain-containing protein</fullName>
    </recommendedName>
</protein>
<sequence>MGRMYAVLAALVIYSVGQYPVVWGLVLPSPYVLNSPAYCGQTTQIGDQPVIVVPYKEIGDVGNPAMECMITIESPYQESHYKFSIMVKAATFVDCGMKLYIYNGRGIGSNIRTLGCGTSASSTGTYYSSDAVITLRLTRTSYDYQFGNNFQLEIQLFRDPDAPPDYIGSQRISAGAIVGIVFGILILIAFAILLGWCYRRGKLPCVTKGSTDWGNKHKEPLTINHSGGFESMNKVYTNGLASSDFGSVDKLSNTTGASKSNFDVDDPHFWNALTDSNTNAKKDKNNLLRSLSAENVQAKTYFKKDEPRQENNFQRDNVARLSNSPGRSRGRSQGHGNQKPPAYSAENLNNRDYENVERGEEGLNGKRPRYDNNLRGRSASQGKKDEKDKIRPSSGFFENPDAEGYLYDYDHVKTLSSGDITSEKSPTTPSKKPVDFGAELKEAIRKRMNKDQSSDSGSPKESGNQSDSTQPSKGEFDKIDFSDIGSIKIEPYEIKSESNIPEKLNEPNKNADEPKKQAPNVEKSESDIEVSPRSKKKRSKAHVDNKSRKDTEPEPSEQTGKKSKSQFHGMESDPAFPPEAYAPIFATDSSLMEHYYPSRQGQAGYPPGYDPRFPMAGYSPGMPPNMGAYQQAGQAAWFVQATPAGHKLAFAMSTQNSSEPSEDAVENRGNQYSNYPYGTPGGDVSHPGMPGYTSTPYYSQQQPRVHGEKHNKPRSKSHGRGGPDAMNSSALVPAGTILDDPQVPPPGTSLVRYGEDPRTGIKTSQVIWTDAKPDPTDPIPEPGGPQITRKTITRVTMQSTKDDLPNAPNPNLHQLSFQTAAQLQREGGGDPPFMTPSKGSSGTQAYIPQVMYASETPERANAPFYTSMGAPRPSQGDYSPVIHDAPRRNQAIRDKIYTSSSEA</sequence>
<feature type="compositionally biased region" description="Basic and acidic residues" evidence="1">
    <location>
        <begin position="541"/>
        <end position="552"/>
    </location>
</feature>
<feature type="compositionally biased region" description="Basic and acidic residues" evidence="1">
    <location>
        <begin position="382"/>
        <end position="391"/>
    </location>
</feature>
<feature type="transmembrane region" description="Helical" evidence="2">
    <location>
        <begin position="174"/>
        <end position="198"/>
    </location>
</feature>
<reference evidence="3 4" key="1">
    <citation type="submission" date="2024-11" db="EMBL/GenBank/DDBJ databases">
        <title>Chromosome-level genome assembly of the freshwater bivalve Anodonta woodiana.</title>
        <authorList>
            <person name="Chen X."/>
        </authorList>
    </citation>
    <scope>NUCLEOTIDE SEQUENCE [LARGE SCALE GENOMIC DNA]</scope>
    <source>
        <strain evidence="3">MN2024</strain>
        <tissue evidence="3">Gills</tissue>
    </source>
</reference>
<feature type="compositionally biased region" description="Polar residues" evidence="1">
    <location>
        <begin position="454"/>
        <end position="472"/>
    </location>
</feature>
<keyword evidence="2" id="KW-0472">Membrane</keyword>
<dbReference type="EMBL" id="JBJQND010000015">
    <property type="protein sequence ID" value="KAL3852712.1"/>
    <property type="molecule type" value="Genomic_DNA"/>
</dbReference>
<feature type="region of interest" description="Disordered" evidence="1">
    <location>
        <begin position="300"/>
        <end position="402"/>
    </location>
</feature>
<evidence type="ECO:0008006" key="5">
    <source>
        <dbReference type="Google" id="ProtNLM"/>
    </source>
</evidence>
<gene>
    <name evidence="3" type="ORF">ACJMK2_016330</name>
</gene>
<evidence type="ECO:0000256" key="1">
    <source>
        <dbReference type="SAM" id="MobiDB-lite"/>
    </source>
</evidence>
<comment type="caution">
    <text evidence="3">The sequence shown here is derived from an EMBL/GenBank/DDBJ whole genome shotgun (WGS) entry which is preliminary data.</text>
</comment>
<feature type="compositionally biased region" description="Polar residues" evidence="1">
    <location>
        <begin position="692"/>
        <end position="703"/>
    </location>
</feature>
<evidence type="ECO:0000313" key="3">
    <source>
        <dbReference type="EMBL" id="KAL3852712.1"/>
    </source>
</evidence>
<keyword evidence="2" id="KW-0812">Transmembrane</keyword>
<dbReference type="AlphaFoldDB" id="A0ABD3UWV6"/>
<feature type="compositionally biased region" description="Polar residues" evidence="1">
    <location>
        <begin position="310"/>
        <end position="326"/>
    </location>
</feature>
<feature type="region of interest" description="Disordered" evidence="1">
    <location>
        <begin position="862"/>
        <end position="885"/>
    </location>
</feature>
<evidence type="ECO:0000256" key="2">
    <source>
        <dbReference type="SAM" id="Phobius"/>
    </source>
</evidence>
<accession>A0ABD3UWV6</accession>